<name>A0A820EUM0_9BILA</name>
<comment type="caution">
    <text evidence="1">The sequence shown here is derived from an EMBL/GenBank/DDBJ whole genome shotgun (WGS) entry which is preliminary data.</text>
</comment>
<dbReference type="Proteomes" id="UP000663874">
    <property type="component" value="Unassembled WGS sequence"/>
</dbReference>
<evidence type="ECO:0000313" key="1">
    <source>
        <dbReference type="EMBL" id="CAF4254334.1"/>
    </source>
</evidence>
<dbReference type="AlphaFoldDB" id="A0A820EUM0"/>
<sequence>TNIVDYGTIIASSKVNYITTNDTINLIVKMPRTKEATFQGLTFVQP</sequence>
<dbReference type="EMBL" id="CAJOBE010023046">
    <property type="protein sequence ID" value="CAF4254334.1"/>
    <property type="molecule type" value="Genomic_DNA"/>
</dbReference>
<evidence type="ECO:0000313" key="2">
    <source>
        <dbReference type="Proteomes" id="UP000663874"/>
    </source>
</evidence>
<accession>A0A820EUM0</accession>
<proteinExistence type="predicted"/>
<feature type="non-terminal residue" evidence="1">
    <location>
        <position position="1"/>
    </location>
</feature>
<organism evidence="1 2">
    <name type="scientific">Rotaria sordida</name>
    <dbReference type="NCBI Taxonomy" id="392033"/>
    <lineage>
        <taxon>Eukaryota</taxon>
        <taxon>Metazoa</taxon>
        <taxon>Spiralia</taxon>
        <taxon>Gnathifera</taxon>
        <taxon>Rotifera</taxon>
        <taxon>Eurotatoria</taxon>
        <taxon>Bdelloidea</taxon>
        <taxon>Philodinida</taxon>
        <taxon>Philodinidae</taxon>
        <taxon>Rotaria</taxon>
    </lineage>
</organism>
<gene>
    <name evidence="1" type="ORF">FNK824_LOCUS38768</name>
</gene>
<reference evidence="1" key="1">
    <citation type="submission" date="2021-02" db="EMBL/GenBank/DDBJ databases">
        <authorList>
            <person name="Nowell W R."/>
        </authorList>
    </citation>
    <scope>NUCLEOTIDE SEQUENCE</scope>
</reference>
<protein>
    <submittedName>
        <fullName evidence="1">Uncharacterized protein</fullName>
    </submittedName>
</protein>